<proteinExistence type="predicted"/>
<accession>A0A8S9ZDW2</accession>
<reference evidence="1" key="1">
    <citation type="journal article" date="2020" name="Ecol. Evol.">
        <title>Genome structure and content of the rice root-knot nematode (Meloidogyne graminicola).</title>
        <authorList>
            <person name="Phan N.T."/>
            <person name="Danchin E.G.J."/>
            <person name="Klopp C."/>
            <person name="Perfus-Barbeoch L."/>
            <person name="Kozlowski D.K."/>
            <person name="Koutsovoulos G.D."/>
            <person name="Lopez-Roques C."/>
            <person name="Bouchez O."/>
            <person name="Zahm M."/>
            <person name="Besnard G."/>
            <person name="Bellafiore S."/>
        </authorList>
    </citation>
    <scope>NUCLEOTIDE SEQUENCE</scope>
    <source>
        <strain evidence="1">VN-18</strain>
    </source>
</reference>
<dbReference type="AlphaFoldDB" id="A0A8S9ZDW2"/>
<evidence type="ECO:0000313" key="2">
    <source>
        <dbReference type="Proteomes" id="UP000605970"/>
    </source>
</evidence>
<evidence type="ECO:0000313" key="1">
    <source>
        <dbReference type="EMBL" id="KAF7629888.1"/>
    </source>
</evidence>
<name>A0A8S9ZDW2_9BILA</name>
<protein>
    <submittedName>
        <fullName evidence="1">Uncharacterized protein</fullName>
    </submittedName>
</protein>
<sequence>MKYQKNVDVMELVIIQILYVFKAVLNNQNVYVWKDLFVMKIMIVLKRINVQNNLK</sequence>
<organism evidence="1 2">
    <name type="scientific">Meloidogyne graminicola</name>
    <dbReference type="NCBI Taxonomy" id="189291"/>
    <lineage>
        <taxon>Eukaryota</taxon>
        <taxon>Metazoa</taxon>
        <taxon>Ecdysozoa</taxon>
        <taxon>Nematoda</taxon>
        <taxon>Chromadorea</taxon>
        <taxon>Rhabditida</taxon>
        <taxon>Tylenchina</taxon>
        <taxon>Tylenchomorpha</taxon>
        <taxon>Tylenchoidea</taxon>
        <taxon>Meloidogynidae</taxon>
        <taxon>Meloidogyninae</taxon>
        <taxon>Meloidogyne</taxon>
    </lineage>
</organism>
<gene>
    <name evidence="1" type="ORF">Mgra_00009117</name>
</gene>
<dbReference type="EMBL" id="JABEBT010000138">
    <property type="protein sequence ID" value="KAF7629888.1"/>
    <property type="molecule type" value="Genomic_DNA"/>
</dbReference>
<keyword evidence="2" id="KW-1185">Reference proteome</keyword>
<comment type="caution">
    <text evidence="1">The sequence shown here is derived from an EMBL/GenBank/DDBJ whole genome shotgun (WGS) entry which is preliminary data.</text>
</comment>
<dbReference type="Proteomes" id="UP000605970">
    <property type="component" value="Unassembled WGS sequence"/>
</dbReference>